<proteinExistence type="predicted"/>
<dbReference type="RefSeq" id="WP_413782001.1">
    <property type="nucleotide sequence ID" value="NZ_JAUOZS010000001.1"/>
</dbReference>
<accession>A0ABU3P5Z4</accession>
<dbReference type="EMBL" id="JAUOZS010000001">
    <property type="protein sequence ID" value="MDT8903546.1"/>
    <property type="molecule type" value="Genomic_DNA"/>
</dbReference>
<sequence length="105" mass="10243">MYNYTVTRIACGAVFRLAFAAGTCVGGACGIILGLLESSAVGVLGGAFLGLTVGVATGVVALASAAVFNLLAPYLGGVAVRLEPVPAAPPAADAQPEQPEQPAGD</sequence>
<keyword evidence="1" id="KW-0472">Membrane</keyword>
<organism evidence="2 3">
    <name type="scientific">Anaeroselena agilis</name>
    <dbReference type="NCBI Taxonomy" id="3063788"/>
    <lineage>
        <taxon>Bacteria</taxon>
        <taxon>Bacillati</taxon>
        <taxon>Bacillota</taxon>
        <taxon>Negativicutes</taxon>
        <taxon>Acetonemataceae</taxon>
        <taxon>Anaeroselena</taxon>
    </lineage>
</organism>
<dbReference type="Proteomes" id="UP001254848">
    <property type="component" value="Unassembled WGS sequence"/>
</dbReference>
<reference evidence="2 3" key="1">
    <citation type="submission" date="2023-07" db="EMBL/GenBank/DDBJ databases">
        <title>The novel representative of Negativicutes class, Anaeroselena agilis gen. nov. sp. nov.</title>
        <authorList>
            <person name="Prokofeva M.I."/>
            <person name="Elcheninov A.G."/>
            <person name="Klyukina A."/>
            <person name="Kublanov I.V."/>
            <person name="Frolov E.N."/>
            <person name="Podosokorskaya O.A."/>
        </authorList>
    </citation>
    <scope>NUCLEOTIDE SEQUENCE [LARGE SCALE GENOMIC DNA]</scope>
    <source>
        <strain evidence="2 3">4137-cl</strain>
    </source>
</reference>
<protein>
    <submittedName>
        <fullName evidence="2">Uncharacterized protein</fullName>
    </submittedName>
</protein>
<evidence type="ECO:0000256" key="1">
    <source>
        <dbReference type="SAM" id="Phobius"/>
    </source>
</evidence>
<comment type="caution">
    <text evidence="2">The sequence shown here is derived from an EMBL/GenBank/DDBJ whole genome shotgun (WGS) entry which is preliminary data.</text>
</comment>
<gene>
    <name evidence="2" type="ORF">Q4T40_20155</name>
</gene>
<keyword evidence="3" id="KW-1185">Reference proteome</keyword>
<feature type="transmembrane region" description="Helical" evidence="1">
    <location>
        <begin position="48"/>
        <end position="72"/>
    </location>
</feature>
<keyword evidence="1" id="KW-0812">Transmembrane</keyword>
<name>A0ABU3P5Z4_9FIRM</name>
<feature type="transmembrane region" description="Helical" evidence="1">
    <location>
        <begin position="12"/>
        <end position="36"/>
    </location>
</feature>
<keyword evidence="1" id="KW-1133">Transmembrane helix</keyword>
<evidence type="ECO:0000313" key="2">
    <source>
        <dbReference type="EMBL" id="MDT8903546.1"/>
    </source>
</evidence>
<evidence type="ECO:0000313" key="3">
    <source>
        <dbReference type="Proteomes" id="UP001254848"/>
    </source>
</evidence>